<dbReference type="AlphaFoldDB" id="A0A085M0H5"/>
<reference evidence="1 3" key="1">
    <citation type="journal article" date="2014" name="Nat. Genet.">
        <title>Genome and transcriptome of the porcine whipworm Trichuris suis.</title>
        <authorList>
            <person name="Jex A.R."/>
            <person name="Nejsum P."/>
            <person name="Schwarz E.M."/>
            <person name="Hu L."/>
            <person name="Young N.D."/>
            <person name="Hall R.S."/>
            <person name="Korhonen P.K."/>
            <person name="Liao S."/>
            <person name="Thamsborg S."/>
            <person name="Xia J."/>
            <person name="Xu P."/>
            <person name="Wang S."/>
            <person name="Scheerlinck J.P."/>
            <person name="Hofmann A."/>
            <person name="Sternberg P.W."/>
            <person name="Wang J."/>
            <person name="Gasser R.B."/>
        </authorList>
    </citation>
    <scope>NUCLEOTIDE SEQUENCE [LARGE SCALE GENOMIC DNA]</scope>
    <source>
        <strain evidence="2">DCEP-RM93F</strain>
        <strain evidence="1">DCEP-RM93M</strain>
    </source>
</reference>
<sequence>MLFHLYKNVISMFICNQCYGREQQLVVSIRPSFVLMIKTSRNGSASFSSFSIVKTICSEKMLFRK</sequence>
<accession>A0A085M0H5</accession>
<dbReference type="EMBL" id="KL363249">
    <property type="protein sequence ID" value="KFD50721.1"/>
    <property type="molecule type" value="Genomic_DNA"/>
</dbReference>
<dbReference type="Proteomes" id="UP000030764">
    <property type="component" value="Unassembled WGS sequence"/>
</dbReference>
<evidence type="ECO:0000313" key="3">
    <source>
        <dbReference type="Proteomes" id="UP000030764"/>
    </source>
</evidence>
<dbReference type="EMBL" id="KL367579">
    <property type="protein sequence ID" value="KFD63174.1"/>
    <property type="molecule type" value="Genomic_DNA"/>
</dbReference>
<evidence type="ECO:0000313" key="2">
    <source>
        <dbReference type="EMBL" id="KFD63174.1"/>
    </source>
</evidence>
<keyword evidence="3" id="KW-1185">Reference proteome</keyword>
<dbReference type="Proteomes" id="UP000030758">
    <property type="component" value="Unassembled WGS sequence"/>
</dbReference>
<organism evidence="1 3">
    <name type="scientific">Trichuris suis</name>
    <name type="common">pig whipworm</name>
    <dbReference type="NCBI Taxonomy" id="68888"/>
    <lineage>
        <taxon>Eukaryota</taxon>
        <taxon>Metazoa</taxon>
        <taxon>Ecdysozoa</taxon>
        <taxon>Nematoda</taxon>
        <taxon>Enoplea</taxon>
        <taxon>Dorylaimia</taxon>
        <taxon>Trichinellida</taxon>
        <taxon>Trichuridae</taxon>
        <taxon>Trichuris</taxon>
    </lineage>
</organism>
<evidence type="ECO:0000313" key="1">
    <source>
        <dbReference type="EMBL" id="KFD50721.1"/>
    </source>
</evidence>
<name>A0A085M0H5_9BILA</name>
<protein>
    <submittedName>
        <fullName evidence="1">Uncharacterized protein</fullName>
    </submittedName>
</protein>
<proteinExistence type="predicted"/>
<gene>
    <name evidence="1" type="ORF">M513_08377</name>
    <name evidence="2" type="ORF">M514_08377</name>
</gene>